<reference evidence="2" key="1">
    <citation type="journal article" date="2022" name="Int. J. Syst. Evol. Microbiol.">
        <title>Anaeromyxobacter oryzae sp. nov., Anaeromyxobacter diazotrophicus sp. nov. and Anaeromyxobacter paludicola sp. nov., isolated from paddy soils.</title>
        <authorList>
            <person name="Itoh H."/>
            <person name="Xu Z."/>
            <person name="Mise K."/>
            <person name="Masuda Y."/>
            <person name="Ushijima N."/>
            <person name="Hayakawa C."/>
            <person name="Shiratori Y."/>
            <person name="Senoo K."/>
        </authorList>
    </citation>
    <scope>NUCLEOTIDE SEQUENCE [LARGE SCALE GENOMIC DNA]</scope>
    <source>
        <strain evidence="2">Red232</strain>
    </source>
</reference>
<keyword evidence="2" id="KW-1185">Reference proteome</keyword>
<sequence length="66" mass="7489">MADSTMGGGGLQPSGETLRRAMRWLDDRAQDDPRLDRARAVGEAAVRFDLTPLEEDFLLREWASRR</sequence>
<organism evidence="1 2">
    <name type="scientific">Anaeromyxobacter oryzae</name>
    <dbReference type="NCBI Taxonomy" id="2918170"/>
    <lineage>
        <taxon>Bacteria</taxon>
        <taxon>Pseudomonadati</taxon>
        <taxon>Myxococcota</taxon>
        <taxon>Myxococcia</taxon>
        <taxon>Myxococcales</taxon>
        <taxon>Cystobacterineae</taxon>
        <taxon>Anaeromyxobacteraceae</taxon>
        <taxon>Anaeromyxobacter</taxon>
    </lineage>
</organism>
<proteinExistence type="predicted"/>
<protein>
    <submittedName>
        <fullName evidence="1">Uncharacterized protein</fullName>
    </submittedName>
</protein>
<evidence type="ECO:0000313" key="1">
    <source>
        <dbReference type="EMBL" id="BDG04571.1"/>
    </source>
</evidence>
<dbReference type="EMBL" id="AP025591">
    <property type="protein sequence ID" value="BDG04571.1"/>
    <property type="molecule type" value="Genomic_DNA"/>
</dbReference>
<accession>A0ABN6MUF6</accession>
<name>A0ABN6MUF6_9BACT</name>
<dbReference type="Proteomes" id="UP001162891">
    <property type="component" value="Chromosome"/>
</dbReference>
<evidence type="ECO:0000313" key="2">
    <source>
        <dbReference type="Proteomes" id="UP001162891"/>
    </source>
</evidence>
<gene>
    <name evidence="1" type="ORF">AMOR_35670</name>
</gene>
<dbReference type="RefSeq" id="WP_248352987.1">
    <property type="nucleotide sequence ID" value="NZ_AP025591.1"/>
</dbReference>